<keyword evidence="2" id="KW-0805">Transcription regulation</keyword>
<dbReference type="Gene3D" id="3.40.190.10">
    <property type="entry name" value="Periplasmic binding protein-like II"/>
    <property type="match status" value="2"/>
</dbReference>
<feature type="domain" description="HTH lysR-type" evidence="5">
    <location>
        <begin position="1"/>
        <end position="60"/>
    </location>
</feature>
<dbReference type="PRINTS" id="PR00039">
    <property type="entry name" value="HTHLYSR"/>
</dbReference>
<dbReference type="PANTHER" id="PTHR30346:SF0">
    <property type="entry name" value="HCA OPERON TRANSCRIPTIONAL ACTIVATOR HCAR"/>
    <property type="match status" value="1"/>
</dbReference>
<dbReference type="RefSeq" id="WP_088603469.1">
    <property type="nucleotide sequence ID" value="NZ_NJIH01000006.1"/>
</dbReference>
<organism evidence="6 7">
    <name type="scientific">Candidimonas nitroreducens</name>
    <dbReference type="NCBI Taxonomy" id="683354"/>
    <lineage>
        <taxon>Bacteria</taxon>
        <taxon>Pseudomonadati</taxon>
        <taxon>Pseudomonadota</taxon>
        <taxon>Betaproteobacteria</taxon>
        <taxon>Burkholderiales</taxon>
        <taxon>Alcaligenaceae</taxon>
        <taxon>Candidimonas</taxon>
    </lineage>
</organism>
<gene>
    <name evidence="6" type="ORF">CEY11_11155</name>
</gene>
<proteinExistence type="inferred from homology"/>
<keyword evidence="3" id="KW-0238">DNA-binding</keyword>
<dbReference type="SUPFAM" id="SSF53850">
    <property type="entry name" value="Periplasmic binding protein-like II"/>
    <property type="match status" value="1"/>
</dbReference>
<dbReference type="SUPFAM" id="SSF46785">
    <property type="entry name" value="Winged helix' DNA-binding domain"/>
    <property type="match status" value="1"/>
</dbReference>
<evidence type="ECO:0000256" key="2">
    <source>
        <dbReference type="ARBA" id="ARBA00023015"/>
    </source>
</evidence>
<dbReference type="CDD" id="cd05466">
    <property type="entry name" value="PBP2_LTTR_substrate"/>
    <property type="match status" value="1"/>
</dbReference>
<comment type="similarity">
    <text evidence="1">Belongs to the LysR transcriptional regulatory family.</text>
</comment>
<dbReference type="FunFam" id="1.10.10.10:FF:000001">
    <property type="entry name" value="LysR family transcriptional regulator"/>
    <property type="match status" value="1"/>
</dbReference>
<evidence type="ECO:0000259" key="5">
    <source>
        <dbReference type="PROSITE" id="PS50931"/>
    </source>
</evidence>
<dbReference type="EMBL" id="NJIH01000006">
    <property type="protein sequence ID" value="OWT60212.1"/>
    <property type="molecule type" value="Genomic_DNA"/>
</dbReference>
<reference evidence="7" key="1">
    <citation type="submission" date="2017-06" db="EMBL/GenBank/DDBJ databases">
        <title>Herbaspirillum phytohormonus sp. nov., isolated from the root nodule of Robinia pseudoacacia in lead-zinc mine.</title>
        <authorList>
            <person name="Fan M."/>
            <person name="Lin Y."/>
        </authorList>
    </citation>
    <scope>NUCLEOTIDE SEQUENCE [LARGE SCALE GENOMIC DNA]</scope>
    <source>
        <strain evidence="7">SC-089</strain>
    </source>
</reference>
<protein>
    <recommendedName>
        <fullName evidence="5">HTH lysR-type domain-containing protein</fullName>
    </recommendedName>
</protein>
<dbReference type="InterPro" id="IPR036388">
    <property type="entry name" value="WH-like_DNA-bd_sf"/>
</dbReference>
<keyword evidence="7" id="KW-1185">Reference proteome</keyword>
<dbReference type="OrthoDB" id="9106612at2"/>
<evidence type="ECO:0000256" key="1">
    <source>
        <dbReference type="ARBA" id="ARBA00009437"/>
    </source>
</evidence>
<sequence>MNLTMRQLRAFVTLSECGNFTLAAKHMHVTQAGLSAMIRELESQLDSQLFLRTTRKVEITTAGNAFLPYAAEALQRLNDGIQRVTSEKGRQCLCIGLTPLVAATILPAISDRFKQACPNVELDVIDADREQLQRMVESEQLDVAYGLFFEQKSVLTQALVFSAGLILIAPASCVQLNSSAEASYERNRNLACQLPLLTLRRGSHFERFVQAFLQEIDYPKVVRHDFQHLATLISMVDAGRGWALIPSFAQLACKRYKNVRIMSVGKTSPRLDFFCITRRGTSIPAALHSLSEIVANECTTVR</sequence>
<comment type="caution">
    <text evidence="6">The sequence shown here is derived from an EMBL/GenBank/DDBJ whole genome shotgun (WGS) entry which is preliminary data.</text>
</comment>
<dbReference type="GO" id="GO:0003677">
    <property type="term" value="F:DNA binding"/>
    <property type="evidence" value="ECO:0007669"/>
    <property type="project" value="UniProtKB-KW"/>
</dbReference>
<evidence type="ECO:0000313" key="7">
    <source>
        <dbReference type="Proteomes" id="UP000214603"/>
    </source>
</evidence>
<dbReference type="InterPro" id="IPR005119">
    <property type="entry name" value="LysR_subst-bd"/>
</dbReference>
<dbReference type="GO" id="GO:0032993">
    <property type="term" value="C:protein-DNA complex"/>
    <property type="evidence" value="ECO:0007669"/>
    <property type="project" value="TreeGrafter"/>
</dbReference>
<dbReference type="Pfam" id="PF03466">
    <property type="entry name" value="LysR_substrate"/>
    <property type="match status" value="1"/>
</dbReference>
<dbReference type="Pfam" id="PF00126">
    <property type="entry name" value="HTH_1"/>
    <property type="match status" value="1"/>
</dbReference>
<evidence type="ECO:0000256" key="4">
    <source>
        <dbReference type="ARBA" id="ARBA00023163"/>
    </source>
</evidence>
<dbReference type="PANTHER" id="PTHR30346">
    <property type="entry name" value="TRANSCRIPTIONAL DUAL REGULATOR HCAR-RELATED"/>
    <property type="match status" value="1"/>
</dbReference>
<dbReference type="InterPro" id="IPR036390">
    <property type="entry name" value="WH_DNA-bd_sf"/>
</dbReference>
<evidence type="ECO:0000313" key="6">
    <source>
        <dbReference type="EMBL" id="OWT60212.1"/>
    </source>
</evidence>
<name>A0A225MH53_9BURK</name>
<dbReference type="GO" id="GO:0003700">
    <property type="term" value="F:DNA-binding transcription factor activity"/>
    <property type="evidence" value="ECO:0007669"/>
    <property type="project" value="InterPro"/>
</dbReference>
<dbReference type="Gene3D" id="1.10.10.10">
    <property type="entry name" value="Winged helix-like DNA-binding domain superfamily/Winged helix DNA-binding domain"/>
    <property type="match status" value="1"/>
</dbReference>
<evidence type="ECO:0000256" key="3">
    <source>
        <dbReference type="ARBA" id="ARBA00023125"/>
    </source>
</evidence>
<dbReference type="AlphaFoldDB" id="A0A225MH53"/>
<dbReference type="InterPro" id="IPR000847">
    <property type="entry name" value="LysR_HTH_N"/>
</dbReference>
<accession>A0A225MH53</accession>
<dbReference type="Proteomes" id="UP000214603">
    <property type="component" value="Unassembled WGS sequence"/>
</dbReference>
<keyword evidence="4" id="KW-0804">Transcription</keyword>
<dbReference type="PROSITE" id="PS50931">
    <property type="entry name" value="HTH_LYSR"/>
    <property type="match status" value="1"/>
</dbReference>